<comment type="caution">
    <text evidence="1">The sequence shown here is derived from an EMBL/GenBank/DDBJ whole genome shotgun (WGS) entry which is preliminary data.</text>
</comment>
<name>A0A8S9J725_BRACR</name>
<dbReference type="Proteomes" id="UP000712281">
    <property type="component" value="Unassembled WGS sequence"/>
</dbReference>
<protein>
    <submittedName>
        <fullName evidence="1">Uncharacterized protein</fullName>
    </submittedName>
</protein>
<evidence type="ECO:0000313" key="1">
    <source>
        <dbReference type="EMBL" id="KAF2578101.1"/>
    </source>
</evidence>
<organism evidence="1 2">
    <name type="scientific">Brassica cretica</name>
    <name type="common">Mustard</name>
    <dbReference type="NCBI Taxonomy" id="69181"/>
    <lineage>
        <taxon>Eukaryota</taxon>
        <taxon>Viridiplantae</taxon>
        <taxon>Streptophyta</taxon>
        <taxon>Embryophyta</taxon>
        <taxon>Tracheophyta</taxon>
        <taxon>Spermatophyta</taxon>
        <taxon>Magnoliopsida</taxon>
        <taxon>eudicotyledons</taxon>
        <taxon>Gunneridae</taxon>
        <taxon>Pentapetalae</taxon>
        <taxon>rosids</taxon>
        <taxon>malvids</taxon>
        <taxon>Brassicales</taxon>
        <taxon>Brassicaceae</taxon>
        <taxon>Brassiceae</taxon>
        <taxon>Brassica</taxon>
    </lineage>
</organism>
<gene>
    <name evidence="1" type="ORF">F2Q68_00005357</name>
</gene>
<reference evidence="1" key="1">
    <citation type="submission" date="2019-12" db="EMBL/GenBank/DDBJ databases">
        <title>Genome sequencing and annotation of Brassica cretica.</title>
        <authorList>
            <person name="Studholme D.J."/>
            <person name="Sarris P.F."/>
        </authorList>
    </citation>
    <scope>NUCLEOTIDE SEQUENCE</scope>
    <source>
        <strain evidence="1">PFS-001/15</strain>
        <tissue evidence="1">Leaf</tissue>
    </source>
</reference>
<evidence type="ECO:0000313" key="2">
    <source>
        <dbReference type="Proteomes" id="UP000712281"/>
    </source>
</evidence>
<accession>A0A8S9J725</accession>
<sequence>MAMFHWDIDRYTFRNIDRLPEDNIDRSEAGGNDTGLYSAPLVQAGLQFAFLQVLWFHESCEGVYGSGPRNSERENLEVALDPEVVLNPEVALDPEVVLNPEIALDPEVVLNPEVALDPEVVWEPRGSSGPGGRFEPGGFFWTRRPGVRKNPEYLVLQGPYSAFLGKTTPGTCSDFSFCRSEAGHYRVPMMYSTSAGSHLRLRGFILGNLEVSRNQCSGTGGSVDIAPGGESSSCCLEPIVSIDFIKNRTLSSEDGPLSMSTGCGRMSRFHWLPFVDPFSMSSGPYRAASLF</sequence>
<dbReference type="EMBL" id="QGKW02001660">
    <property type="protein sequence ID" value="KAF2578101.1"/>
    <property type="molecule type" value="Genomic_DNA"/>
</dbReference>
<dbReference type="AlphaFoldDB" id="A0A8S9J725"/>
<proteinExistence type="predicted"/>